<accession>A0A7I8LG36</accession>
<evidence type="ECO:0000313" key="3">
    <source>
        <dbReference type="EMBL" id="CAA7409003.1"/>
    </source>
</evidence>
<sequence length="167" mass="17991">MAISHSSSSHPDWAAPQIYQRDLGSGIVPGGATHLTESTVITTTTAMAQPASEPRTGRAARRRSRASRKAPTTILNTDASNFRAMVQQFTGVPTRPLAPDYPSLLARETTLSFSGYPGGPDQIHHQVGAYPFDVQQQQYNQFQQQYGGGYQQGIGGAPQMEGGWGSR</sequence>
<feature type="domain" description="VQ" evidence="2">
    <location>
        <begin position="70"/>
        <end position="94"/>
    </location>
</feature>
<proteinExistence type="predicted"/>
<feature type="compositionally biased region" description="Basic residues" evidence="1">
    <location>
        <begin position="58"/>
        <end position="68"/>
    </location>
</feature>
<name>A0A7I8LG36_SPIIN</name>
<evidence type="ECO:0000256" key="1">
    <source>
        <dbReference type="SAM" id="MobiDB-lite"/>
    </source>
</evidence>
<dbReference type="Pfam" id="PF05678">
    <property type="entry name" value="VQ"/>
    <property type="match status" value="1"/>
</dbReference>
<evidence type="ECO:0000259" key="2">
    <source>
        <dbReference type="Pfam" id="PF05678"/>
    </source>
</evidence>
<dbReference type="PANTHER" id="PTHR33179:SF29">
    <property type="entry name" value="OS06G0666400 PROTEIN"/>
    <property type="match status" value="1"/>
</dbReference>
<feature type="region of interest" description="Disordered" evidence="1">
    <location>
        <begin position="46"/>
        <end position="71"/>
    </location>
</feature>
<organism evidence="3 4">
    <name type="scientific">Spirodela intermedia</name>
    <name type="common">Intermediate duckweed</name>
    <dbReference type="NCBI Taxonomy" id="51605"/>
    <lineage>
        <taxon>Eukaryota</taxon>
        <taxon>Viridiplantae</taxon>
        <taxon>Streptophyta</taxon>
        <taxon>Embryophyta</taxon>
        <taxon>Tracheophyta</taxon>
        <taxon>Spermatophyta</taxon>
        <taxon>Magnoliopsida</taxon>
        <taxon>Liliopsida</taxon>
        <taxon>Araceae</taxon>
        <taxon>Lemnoideae</taxon>
        <taxon>Spirodela</taxon>
    </lineage>
</organism>
<dbReference type="InterPro" id="IPR039609">
    <property type="entry name" value="VQ_15/22"/>
</dbReference>
<gene>
    <name evidence="3" type="ORF">SI8410_15019681</name>
</gene>
<dbReference type="Proteomes" id="UP000663760">
    <property type="component" value="Chromosome 15"/>
</dbReference>
<reference evidence="3" key="1">
    <citation type="submission" date="2020-02" db="EMBL/GenBank/DDBJ databases">
        <authorList>
            <person name="Scholz U."/>
            <person name="Mascher M."/>
            <person name="Fiebig A."/>
        </authorList>
    </citation>
    <scope>NUCLEOTIDE SEQUENCE</scope>
</reference>
<dbReference type="EMBL" id="LR746278">
    <property type="protein sequence ID" value="CAA7409003.1"/>
    <property type="molecule type" value="Genomic_DNA"/>
</dbReference>
<dbReference type="OrthoDB" id="780193at2759"/>
<dbReference type="PANTHER" id="PTHR33179">
    <property type="entry name" value="VQ MOTIF-CONTAINING PROTEIN"/>
    <property type="match status" value="1"/>
</dbReference>
<dbReference type="AlphaFoldDB" id="A0A7I8LG36"/>
<keyword evidence="4" id="KW-1185">Reference proteome</keyword>
<evidence type="ECO:0000313" key="4">
    <source>
        <dbReference type="Proteomes" id="UP000663760"/>
    </source>
</evidence>
<protein>
    <recommendedName>
        <fullName evidence="2">VQ domain-containing protein</fullName>
    </recommendedName>
</protein>
<dbReference type="InterPro" id="IPR008889">
    <property type="entry name" value="VQ"/>
</dbReference>